<dbReference type="SUPFAM" id="SSF51735">
    <property type="entry name" value="NAD(P)-binding Rossmann-fold domains"/>
    <property type="match status" value="1"/>
</dbReference>
<dbReference type="PANTHER" id="PTHR43639:SF1">
    <property type="entry name" value="SHORT-CHAIN DEHYDROGENASE_REDUCTASE FAMILY PROTEIN"/>
    <property type="match status" value="1"/>
</dbReference>
<dbReference type="STRING" id="1810504.PG2T_08100"/>
<evidence type="ECO:0000313" key="4">
    <source>
        <dbReference type="Proteomes" id="UP000092952"/>
    </source>
</evidence>
<dbReference type="InParanoid" id="A0A1B1YXU2"/>
<dbReference type="Pfam" id="PF13561">
    <property type="entry name" value="adh_short_C2"/>
    <property type="match status" value="1"/>
</dbReference>
<dbReference type="GO" id="GO:0016491">
    <property type="term" value="F:oxidoreductase activity"/>
    <property type="evidence" value="ECO:0007669"/>
    <property type="project" value="UniProtKB-KW"/>
</dbReference>
<name>A0A1B1YXU2_9GAMM</name>
<dbReference type="InterPro" id="IPR036291">
    <property type="entry name" value="NAD(P)-bd_dom_sf"/>
</dbReference>
<dbReference type="EMBL" id="CP014671">
    <property type="protein sequence ID" value="ANX05556.1"/>
    <property type="molecule type" value="Genomic_DNA"/>
</dbReference>
<dbReference type="RefSeq" id="WP_068807979.1">
    <property type="nucleotide sequence ID" value="NZ_CP014671.1"/>
</dbReference>
<dbReference type="AlphaFoldDB" id="A0A1B1YXU2"/>
<dbReference type="KEGG" id="gbi:PG2T_08100"/>
<organism evidence="3 4">
    <name type="scientific">Immundisolibacter cernigliae</name>
    <dbReference type="NCBI Taxonomy" id="1810504"/>
    <lineage>
        <taxon>Bacteria</taxon>
        <taxon>Pseudomonadati</taxon>
        <taxon>Pseudomonadota</taxon>
        <taxon>Gammaproteobacteria</taxon>
        <taxon>Immundisolibacterales</taxon>
        <taxon>Immundisolibacteraceae</taxon>
        <taxon>Immundisolibacter</taxon>
    </lineage>
</organism>
<dbReference type="PANTHER" id="PTHR43639">
    <property type="entry name" value="OXIDOREDUCTASE, SHORT-CHAIN DEHYDROGENASE/REDUCTASE FAMILY (AFU_ORTHOLOGUE AFUA_5G02870)"/>
    <property type="match status" value="1"/>
</dbReference>
<keyword evidence="4" id="KW-1185">Reference proteome</keyword>
<comment type="similarity">
    <text evidence="1">Belongs to the short-chain dehydrogenases/reductases (SDR) family.</text>
</comment>
<dbReference type="PRINTS" id="PR00081">
    <property type="entry name" value="GDHRDH"/>
</dbReference>
<sequence>MAEQPFRGQVALITGSSRGIGRATALLLARRGADIAVHYRRDEEAALAVCSEARAAGVRAVAVRADLRDQEAVAALVAQVGNDFGRLDMLVANAASTAFKPLLELAPHNIGMTLDTSVQSLLTLVRAAVPLMQGRSGNIVTVSGFDTLRCLPGHGLLGAAKAAVETLTRYLAAELAPLGINANCVVPGFVATDSARLWADTHEPGGYAAAAAEWVKRTPRGRVGDADDIARVIALLCSSDARWITGQVIVADGGLTLR</sequence>
<dbReference type="Proteomes" id="UP000092952">
    <property type="component" value="Chromosome"/>
</dbReference>
<dbReference type="Gene3D" id="3.40.50.720">
    <property type="entry name" value="NAD(P)-binding Rossmann-like Domain"/>
    <property type="match status" value="1"/>
</dbReference>
<keyword evidence="2" id="KW-0560">Oxidoreductase</keyword>
<reference evidence="4" key="1">
    <citation type="submission" date="2016-03" db="EMBL/GenBank/DDBJ databases">
        <title>Complete genome sequence of Solimmundus cernigliae, representing a novel lineage of polycyclic aromatic hydrocarbon degraders within the Gammaproteobacteria.</title>
        <authorList>
            <person name="Singleton D.R."/>
            <person name="Dickey A.N."/>
            <person name="Scholl E.H."/>
            <person name="Wright F.A."/>
            <person name="Aitken M.D."/>
        </authorList>
    </citation>
    <scope>NUCLEOTIDE SEQUENCE [LARGE SCALE GENOMIC DNA]</scope>
    <source>
        <strain evidence="4">TR3.2</strain>
    </source>
</reference>
<protein>
    <submittedName>
        <fullName evidence="3">Dehydrogenase</fullName>
    </submittedName>
</protein>
<proteinExistence type="inferred from homology"/>
<evidence type="ECO:0000313" key="3">
    <source>
        <dbReference type="EMBL" id="ANX05556.1"/>
    </source>
</evidence>
<dbReference type="FunFam" id="3.40.50.720:FF:000084">
    <property type="entry name" value="Short-chain dehydrogenase reductase"/>
    <property type="match status" value="1"/>
</dbReference>
<accession>A0A1B1YXU2</accession>
<dbReference type="OrthoDB" id="9803333at2"/>
<gene>
    <name evidence="3" type="ORF">PG2T_08100</name>
</gene>
<evidence type="ECO:0000256" key="1">
    <source>
        <dbReference type="ARBA" id="ARBA00006484"/>
    </source>
</evidence>
<evidence type="ECO:0000256" key="2">
    <source>
        <dbReference type="ARBA" id="ARBA00023002"/>
    </source>
</evidence>
<dbReference type="InterPro" id="IPR002347">
    <property type="entry name" value="SDR_fam"/>
</dbReference>